<organism evidence="1 2">
    <name type="scientific">Methanomethylophilus alvi</name>
    <dbReference type="NCBI Taxonomy" id="1291540"/>
    <lineage>
        <taxon>Archaea</taxon>
        <taxon>Methanobacteriati</taxon>
        <taxon>Thermoplasmatota</taxon>
        <taxon>Thermoplasmata</taxon>
        <taxon>Methanomassiliicoccales</taxon>
        <taxon>Methanomethylophilaceae</taxon>
        <taxon>Methanomethylophilus</taxon>
    </lineage>
</organism>
<reference evidence="1 2" key="1">
    <citation type="submission" date="2016-10" db="EMBL/GenBank/DDBJ databases">
        <title>Complete genome of the TMA-utilizing, human hosted archaeon Methanomethylophilus alvus Gen. nov, sp. nov., strain Mx-05, derived from a pure culture.</title>
        <authorList>
            <person name="Brugere J.-F."/>
            <person name="Ben Hania W."/>
            <person name="Chaudhary P.P."/>
            <person name="Gaci N."/>
            <person name="Borrel G."/>
            <person name="Cao Van Tuat L."/>
            <person name="Fardeau M.-L."/>
            <person name="Harris H.M.B."/>
            <person name="O'Toole P.W."/>
            <person name="Ollivier B."/>
        </authorList>
    </citation>
    <scope>NUCLEOTIDE SEQUENCE [LARGE SCALE GENOMIC DNA]</scope>
    <source>
        <strain evidence="1 2">Mx-05</strain>
    </source>
</reference>
<dbReference type="Proteomes" id="UP000273278">
    <property type="component" value="Chromosome"/>
</dbReference>
<gene>
    <name evidence="1" type="ORF">BKD89_01230</name>
</gene>
<sequence length="168" mass="18772">MPGTNDAQFLQYIFKYCGHRISLESYIWKRTENPRASLLLKMTNLRAGRMRRLPDTHPVRIHVQIQPRVSTAAPATALKREVPDTGVPVLRDLPGRVTGLRARKVPTSIPLPVRGRTTSPVRVEAAEGTAEGRALLLDRAGDPVPVLRGHRPQDPLRHLSIRMQGMTI</sequence>
<evidence type="ECO:0000313" key="1">
    <source>
        <dbReference type="EMBL" id="AYQ54441.1"/>
    </source>
</evidence>
<protein>
    <submittedName>
        <fullName evidence="1">Uncharacterized protein</fullName>
    </submittedName>
</protein>
<name>A0A3G3IF99_9ARCH</name>
<dbReference type="EMBL" id="CP017686">
    <property type="protein sequence ID" value="AYQ54441.1"/>
    <property type="molecule type" value="Genomic_DNA"/>
</dbReference>
<evidence type="ECO:0000313" key="2">
    <source>
        <dbReference type="Proteomes" id="UP000273278"/>
    </source>
</evidence>
<proteinExistence type="predicted"/>
<dbReference type="AlphaFoldDB" id="A0A3G3IF99"/>
<accession>A0A3G3IF99</accession>